<evidence type="ECO:0000256" key="1">
    <source>
        <dbReference type="ARBA" id="ARBA00009646"/>
    </source>
</evidence>
<evidence type="ECO:0000256" key="2">
    <source>
        <dbReference type="ARBA" id="ARBA00022553"/>
    </source>
</evidence>
<dbReference type="InterPro" id="IPR035992">
    <property type="entry name" value="Ricin_B-like_lectins"/>
</dbReference>
<reference evidence="7" key="1">
    <citation type="submission" date="2025-08" db="UniProtKB">
        <authorList>
            <consortium name="Ensembl"/>
        </authorList>
    </citation>
    <scope>IDENTIFICATION</scope>
</reference>
<dbReference type="SMART" id="SM00458">
    <property type="entry name" value="RICIN"/>
    <property type="match status" value="1"/>
</dbReference>
<keyword evidence="3" id="KW-0430">Lectin</keyword>
<feature type="region of interest" description="Disordered" evidence="5">
    <location>
        <begin position="1660"/>
        <end position="1682"/>
    </location>
</feature>
<feature type="compositionally biased region" description="Basic and acidic residues" evidence="5">
    <location>
        <begin position="84"/>
        <end position="96"/>
    </location>
</feature>
<feature type="domain" description="Beta/gamma crystallin 'Greek key'" evidence="6">
    <location>
        <begin position="2339"/>
        <end position="2380"/>
    </location>
</feature>
<feature type="region of interest" description="Disordered" evidence="5">
    <location>
        <begin position="185"/>
        <end position="208"/>
    </location>
</feature>
<evidence type="ECO:0000256" key="4">
    <source>
        <dbReference type="ARBA" id="ARBA00022737"/>
    </source>
</evidence>
<dbReference type="InterPro" id="IPR000772">
    <property type="entry name" value="Ricin_B_lectin"/>
</dbReference>
<name>A0A8D2Q4J5_VARKO</name>
<evidence type="ECO:0000259" key="6">
    <source>
        <dbReference type="PROSITE" id="PS50915"/>
    </source>
</evidence>
<dbReference type="SUPFAM" id="SSF49695">
    <property type="entry name" value="gamma-Crystallin-like"/>
    <property type="match status" value="3"/>
</dbReference>
<accession>A0A8D2Q4J5</accession>
<feature type="compositionally biased region" description="Polar residues" evidence="5">
    <location>
        <begin position="188"/>
        <end position="207"/>
    </location>
</feature>
<feature type="domain" description="Beta/gamma crystallin 'Greek key'" evidence="6">
    <location>
        <begin position="1882"/>
        <end position="1930"/>
    </location>
</feature>
<dbReference type="SMART" id="SM00247">
    <property type="entry name" value="XTALbg"/>
    <property type="match status" value="5"/>
</dbReference>
<dbReference type="FunFam" id="2.60.20.10:FF:000008">
    <property type="entry name" value="very large A-kinase anchor protein"/>
    <property type="match status" value="1"/>
</dbReference>
<protein>
    <submittedName>
        <fullName evidence="7">Crystallin beta-gamma domain containing 3</fullName>
    </submittedName>
</protein>
<dbReference type="InterPro" id="IPR001064">
    <property type="entry name" value="Beta/gamma_crystallin"/>
</dbReference>
<feature type="compositionally biased region" description="Polar residues" evidence="5">
    <location>
        <begin position="135"/>
        <end position="145"/>
    </location>
</feature>
<dbReference type="InterPro" id="IPR011024">
    <property type="entry name" value="G_crystallin-like"/>
</dbReference>
<evidence type="ECO:0000256" key="5">
    <source>
        <dbReference type="SAM" id="MobiDB-lite"/>
    </source>
</evidence>
<dbReference type="OrthoDB" id="9895617at2759"/>
<dbReference type="PANTHER" id="PTHR11818">
    <property type="entry name" value="BETA/GAMMA CRYSTALLIN"/>
    <property type="match status" value="1"/>
</dbReference>
<dbReference type="PROSITE" id="PS50231">
    <property type="entry name" value="RICIN_B_LECTIN"/>
    <property type="match status" value="1"/>
</dbReference>
<feature type="region of interest" description="Disordered" evidence="5">
    <location>
        <begin position="17"/>
        <end position="63"/>
    </location>
</feature>
<dbReference type="OMA" id="QIWHYSR"/>
<dbReference type="GO" id="GO:0030246">
    <property type="term" value="F:carbohydrate binding"/>
    <property type="evidence" value="ECO:0007669"/>
    <property type="project" value="UniProtKB-KW"/>
</dbReference>
<dbReference type="FunFam" id="2.60.20.10:FF:000006">
    <property type="entry name" value="Very large A-kinase anchor protein"/>
    <property type="match status" value="1"/>
</dbReference>
<feature type="region of interest" description="Disordered" evidence="5">
    <location>
        <begin position="83"/>
        <end position="111"/>
    </location>
</feature>
<dbReference type="FunFam" id="2.60.20.10:FF:000010">
    <property type="entry name" value="very large A-kinase anchor protein"/>
    <property type="match status" value="1"/>
</dbReference>
<organism evidence="7 8">
    <name type="scientific">Varanus komodoensis</name>
    <name type="common">Komodo dragon</name>
    <dbReference type="NCBI Taxonomy" id="61221"/>
    <lineage>
        <taxon>Eukaryota</taxon>
        <taxon>Metazoa</taxon>
        <taxon>Chordata</taxon>
        <taxon>Craniata</taxon>
        <taxon>Vertebrata</taxon>
        <taxon>Euteleostomi</taxon>
        <taxon>Lepidosauria</taxon>
        <taxon>Squamata</taxon>
        <taxon>Bifurcata</taxon>
        <taxon>Unidentata</taxon>
        <taxon>Episquamata</taxon>
        <taxon>Toxicofera</taxon>
        <taxon>Anguimorpha</taxon>
        <taxon>Paleoanguimorpha</taxon>
        <taxon>Varanoidea</taxon>
        <taxon>Varanidae</taxon>
        <taxon>Varanus</taxon>
    </lineage>
</organism>
<evidence type="ECO:0000313" key="7">
    <source>
        <dbReference type="Ensembl" id="ENSVKKP00000018327.1"/>
    </source>
</evidence>
<feature type="region of interest" description="Disordered" evidence="5">
    <location>
        <begin position="135"/>
        <end position="160"/>
    </location>
</feature>
<feature type="domain" description="Beta/gamma crystallin 'Greek key'" evidence="6">
    <location>
        <begin position="2160"/>
        <end position="2202"/>
    </location>
</feature>
<dbReference type="Proteomes" id="UP000694545">
    <property type="component" value="Unplaced"/>
</dbReference>
<feature type="compositionally biased region" description="Polar residues" evidence="5">
    <location>
        <begin position="1662"/>
        <end position="1672"/>
    </location>
</feature>
<dbReference type="SUPFAM" id="SSF50370">
    <property type="entry name" value="Ricin B-like lectins"/>
    <property type="match status" value="1"/>
</dbReference>
<dbReference type="GO" id="GO:0002088">
    <property type="term" value="P:lens development in camera-type eye"/>
    <property type="evidence" value="ECO:0007669"/>
    <property type="project" value="TreeGrafter"/>
</dbReference>
<dbReference type="RefSeq" id="XP_044297268.1">
    <property type="nucleotide sequence ID" value="XM_044441333.1"/>
</dbReference>
<dbReference type="GO" id="GO:0007601">
    <property type="term" value="P:visual perception"/>
    <property type="evidence" value="ECO:0007669"/>
    <property type="project" value="TreeGrafter"/>
</dbReference>
<dbReference type="GeneID" id="123028965"/>
<feature type="domain" description="Beta/gamma crystallin 'Greek key'" evidence="6">
    <location>
        <begin position="2025"/>
        <end position="2069"/>
    </location>
</feature>
<dbReference type="GO" id="GO:0005212">
    <property type="term" value="F:structural constituent of eye lens"/>
    <property type="evidence" value="ECO:0007669"/>
    <property type="project" value="TreeGrafter"/>
</dbReference>
<dbReference type="PROSITE" id="PS50915">
    <property type="entry name" value="CRYSTALLIN_BETA_GAMMA"/>
    <property type="match status" value="5"/>
</dbReference>
<dbReference type="InterPro" id="IPR050252">
    <property type="entry name" value="Beta/Gamma-Crystallin"/>
</dbReference>
<dbReference type="FunFam" id="2.60.20.10:FF:000009">
    <property type="entry name" value="very large A-kinase anchor protein"/>
    <property type="match status" value="1"/>
</dbReference>
<keyword evidence="2" id="KW-0597">Phosphoprotein</keyword>
<dbReference type="Gene3D" id="2.80.10.50">
    <property type="match status" value="1"/>
</dbReference>
<dbReference type="Gene3D" id="2.60.20.10">
    <property type="entry name" value="Crystallins"/>
    <property type="match status" value="6"/>
</dbReference>
<feature type="compositionally biased region" description="Basic and acidic residues" evidence="5">
    <location>
        <begin position="26"/>
        <end position="37"/>
    </location>
</feature>
<gene>
    <name evidence="7" type="primary">CRYBG3</name>
</gene>
<proteinExistence type="inferred from homology"/>
<keyword evidence="4" id="KW-0677">Repeat</keyword>
<dbReference type="PANTHER" id="PTHR11818:SF38">
    <property type="entry name" value="VERY LARGE A-KINASE ANCHOR PROTEIN"/>
    <property type="match status" value="1"/>
</dbReference>
<dbReference type="Pfam" id="PF00030">
    <property type="entry name" value="Crystall"/>
    <property type="match status" value="5"/>
</dbReference>
<dbReference type="KEGG" id="vko:123028965"/>
<dbReference type="FunFam" id="2.80.10.50:FF:000038">
    <property type="entry name" value="very large A-kinase anchor protein isoform X1"/>
    <property type="match status" value="1"/>
</dbReference>
<dbReference type="CTD" id="131544"/>
<reference evidence="7" key="2">
    <citation type="submission" date="2025-09" db="UniProtKB">
        <authorList>
            <consortium name="Ensembl"/>
        </authorList>
    </citation>
    <scope>IDENTIFICATION</scope>
</reference>
<dbReference type="PRINTS" id="PR01367">
    <property type="entry name" value="BGCRYSTALLIN"/>
</dbReference>
<dbReference type="CDD" id="cd23463">
    <property type="entry name" value="beta-trefoil_Ricin_vlAKAP"/>
    <property type="match status" value="1"/>
</dbReference>
<comment type="similarity">
    <text evidence="1">Belongs to the beta/gamma-crystallin family.</text>
</comment>
<evidence type="ECO:0000256" key="3">
    <source>
        <dbReference type="ARBA" id="ARBA00022734"/>
    </source>
</evidence>
<evidence type="ECO:0000313" key="8">
    <source>
        <dbReference type="Proteomes" id="UP000694545"/>
    </source>
</evidence>
<sequence length="2516" mass="280826">MSGGSSRRRTGSFWQSSFSRLFSRSPSKEQEEGDKAAPPRQCGRRFDPKENETTSALYHRKESNPLPELLKISVCENKNLSTEELSRSTTQEELKKASSLPSLAHEGKTASTDRQIKEGFFQYLGSLFGIASKPSYTESEQSTPANVHHKAGHEGSGHTEHHKTEIFVISTFGSEQGASNRDEDINFARNTSSGSQDLQEAQKQSAEVSKKTEYELCAPAVTYATYRGSARIKQLLKKQAKLEQDKENLTSINISVDKTKGNQAINVLNSEVTTTKTGFSLKKKSKSETKDDEKDSQANIFSAEMNLGKNPQDILDSREHKEQKNIIALSAEMETIKNCIEELVSVKHGSVSNTPEFSRSLLLEPILLPKEANLNCQNKDTVKMCSENSSLVEKTEEILGEIQMQLQSNNAAIIGVQKEMHSCNFPFTETKETVKNGFPSLSQVGSTDSEHQLLEDECSCNSLTQNQFKLKLPNQTLYLNSTISDGQVDNRTVNRNEDSLIKVLTEQKEQTLQIISPDMQLPLHEQRVKEELVLVLQDRDCNKALKETAGIVLPTAAQPTETVKDILSKNSPESDEFTEPVLHTGIQNSTKFSVISEIETNSLAKDTSAVEFDHIGMTNVLPNATEINNTNHSLLAVEYENVESQGLCSFLKMEDNSIVRGIVPLDDALQNFEAKHGSCSHLSKKGENVSLIKTSNNLDVAFPSLELEKTKPINSKVSATIVKPIPSALKMTEESPSPVETKEFFTVSPSKDMHLPKDLSPIMKSENNSFSVLSSPLPDPINNSFIFKEQFTHLDTRSKPVPTSEDQCLLEASCSLFDKPEGTNHFMRAPAEIDSAENSCGKVNCSFSICENNQDSAKLETSGPWNPHFAAEPGKTDQSYNVCWESGSIIKTKLSSEAVVKADTREKILPCSEEIKDITGSCSVDSRSMMVKEDLPVLENVYPSKPPSPLPCFKGISTPYPTCEILDVNTIQENNSLMNSETDLGNTSTKHKLNRLPFESTSKVTHSEVLLVSEAEAIEPAKMILGMEFTTQQRKEEHRIPLGQLNLHYLATATAKGPAKEHDQAITGLFKKSSKGVFEEPLKHVETGKQVQIKSQDLTLLLKKADEIVDSVLHLAMEEIRSKQTAGACQTNDIKDNLLEPSLQKDLKRRKMLSESKEIQSRNSSLKHFNESCIKKLSGVKGEDILGTDIQDENILFDITDKNDLYSSIALKAKEIIDDVINAAKLKLTYFQDEVPLTNGTSQNIHLDAKTEALNRLPADSELKAKLPKIIKEPLNLDPVYPTAIDKITSKSEIESSSAALCIDSKENSKAVTGEVVASNAFSCQTIGDKWSDPTTTLEYSPTETGNGKYSRCENCTTHMIDAGDNTSNLAADNKFKDSLNVIQEEIVTAEMQLPSSVSVPVCWESGNIIKHHMLTSNSNNDMYTHISYKFKGDCGPLSSLQNDLVKDLPKYMFKEAEAVAVVREGPLTKYYEIESNRGYGNMKKTCTVSQDKNRFGTQFSLSESSVTNSSAKNGLNLDFANEEKAVTEPSLTVANVLNKYFLDADGGEDGAFSSPKEREGNSSFTILYDGALQDESYCSSTEEPEHALPLSDFSLDNNQHLLMAETEKGTLGSAQLYEESDQLNNILDSTCSESFMVVEAKRYKVYPFSLSPIYEDDSSQEDLLSTDISPRNTDEKSRDNQSLSVLSLLQSVSERLKSSNQCNEEEEEDICEENEQDEKDACILSHWPNNSRTAKSENIYERHSDFLSKQALGTEEALSFSSTYVAQPLQKSESVMKSFPKSVYYECLQSSRSYSSENGTRFGSMLFPKDQQPESNVDLQRLAPFQVCPVDREKLKCNPRPGKMVICDVHGNTNKYEIYHDVLNAMAWVFSKEALIRVVRGCWILYEKPGFQGQKYVVEEGEKMLNEILNPHSEKYKENFIVGSIRQIVKDSNVPEIQLYPQNGTDNSPICIQTGIADLEELEIKNTTFSVKAGVWLAYSDVNYKGEVQILEENHSPYETSAADLKSLYPLKMGGLKVQMPMNIKVMIYERPQFGGWCKDLSENIDCVPMLFENPDDFQGIGSIRVIGGIWVGYTKERYKGQQYLLEEGEYENWQSWGAVSGILLSLRFLQADFVESEVTLFEMDEENGKLLKIANTEIPDLERAGFGLVTRSIDVKSGVWVAYQQKYFCGEQYILEKGKYKCFFDWGGASEIIMSIRPIKLEPLGNHEPIHWIKAFSNAHFQGSCVDFTTEVADFASFTPCSFKVLRGSWLLHYLEETADYQCVLEEGLYADLASCGCPAAVVKSLEPIEYVFAEPSISLFALENCEGRELHLQEAVSSILNKNLHFPTQSVWVRSGLWIAYEGCNFLGKQFLLKPSKISNWTQLSRWKLTGSLRPVKQPAVYFRIKNRSQGKFLTVAGNLMDARATSVCLSPLNGENTQIWSYSCGLIKSKVNDACLDVIGGRDVPGAKVALWVEHGKERQKWMLNKDGTIGSYLHDQLVLDIKGGHYYDRNHIIVNLLDTSECTQKWDFEIL</sequence>
<feature type="domain" description="Beta/gamma crystallin 'Greek key'" evidence="6">
    <location>
        <begin position="2070"/>
        <end position="2112"/>
    </location>
</feature>
<dbReference type="Pfam" id="PF00652">
    <property type="entry name" value="Ricin_B_lectin"/>
    <property type="match status" value="1"/>
</dbReference>
<keyword evidence="8" id="KW-1185">Reference proteome</keyword>
<dbReference type="Ensembl" id="ENSVKKT00000018790.1">
    <property type="protein sequence ID" value="ENSVKKP00000018327.1"/>
    <property type="gene ID" value="ENSVKKG00000012147.1"/>
</dbReference>